<keyword evidence="1" id="KW-0175">Coiled coil</keyword>
<proteinExistence type="predicted"/>
<gene>
    <name evidence="2" type="ORF">JY500_16370</name>
</gene>
<evidence type="ECO:0000256" key="1">
    <source>
        <dbReference type="SAM" id="Coils"/>
    </source>
</evidence>
<evidence type="ECO:0000313" key="3">
    <source>
        <dbReference type="Proteomes" id="UP000663570"/>
    </source>
</evidence>
<accession>A0ABX7M3N8</accession>
<keyword evidence="3" id="KW-1185">Reference proteome</keyword>
<dbReference type="EMBL" id="CP071060">
    <property type="protein sequence ID" value="QSI76034.1"/>
    <property type="molecule type" value="Genomic_DNA"/>
</dbReference>
<evidence type="ECO:0000313" key="2">
    <source>
        <dbReference type="EMBL" id="QSI76034.1"/>
    </source>
</evidence>
<organism evidence="2 3">
    <name type="scientific">Niveibacterium microcysteis</name>
    <dbReference type="NCBI Taxonomy" id="2811415"/>
    <lineage>
        <taxon>Bacteria</taxon>
        <taxon>Pseudomonadati</taxon>
        <taxon>Pseudomonadota</taxon>
        <taxon>Betaproteobacteria</taxon>
        <taxon>Rhodocyclales</taxon>
        <taxon>Rhodocyclaceae</taxon>
        <taxon>Niveibacterium</taxon>
    </lineage>
</organism>
<reference evidence="2 3" key="1">
    <citation type="submission" date="2021-02" db="EMBL/GenBank/DDBJ databases">
        <title>Niveibacterium changnyeongensis HC41.</title>
        <authorList>
            <person name="Kang M."/>
        </authorList>
    </citation>
    <scope>NUCLEOTIDE SEQUENCE [LARGE SCALE GENOMIC DNA]</scope>
    <source>
        <strain evidence="2 3">HC41</strain>
    </source>
</reference>
<evidence type="ECO:0008006" key="4">
    <source>
        <dbReference type="Google" id="ProtNLM"/>
    </source>
</evidence>
<dbReference type="RefSeq" id="WP_172197000.1">
    <property type="nucleotide sequence ID" value="NZ_CP071060.1"/>
</dbReference>
<sequence>MSKRDEYIETVKHQLDEMNANMNQLEAKAQAAREDARDKYKEELVKMRQQSKLAVAKLDELKTAGEESWDNIVTEMEKVRDAFVHSFRYFRSQL</sequence>
<feature type="coiled-coil region" evidence="1">
    <location>
        <begin position="8"/>
        <end position="42"/>
    </location>
</feature>
<name>A0ABX7M3N8_9RHOO</name>
<protein>
    <recommendedName>
        <fullName evidence="4">Coiled coil domain-containing protein</fullName>
    </recommendedName>
</protein>
<dbReference type="Proteomes" id="UP000663570">
    <property type="component" value="Chromosome"/>
</dbReference>